<keyword evidence="2" id="KW-0233">DNA recombination</keyword>
<feature type="coiled-coil region" evidence="3">
    <location>
        <begin position="368"/>
        <end position="458"/>
    </location>
</feature>
<dbReference type="EMBL" id="JAVDSB010000013">
    <property type="protein sequence ID" value="MDR6553968.1"/>
    <property type="molecule type" value="Genomic_DNA"/>
</dbReference>
<dbReference type="PROSITE" id="PS51737">
    <property type="entry name" value="RECOMBINASE_DNA_BIND"/>
    <property type="match status" value="1"/>
</dbReference>
<evidence type="ECO:0000256" key="1">
    <source>
        <dbReference type="ARBA" id="ARBA00023125"/>
    </source>
</evidence>
<dbReference type="InterPro" id="IPR038109">
    <property type="entry name" value="DNA_bind_recomb_sf"/>
</dbReference>
<reference evidence="5 6" key="1">
    <citation type="submission" date="2023-07" db="EMBL/GenBank/DDBJ databases">
        <title>Sorghum-associated microbial communities from plants grown in Nebraska, USA.</title>
        <authorList>
            <person name="Schachtman D."/>
        </authorList>
    </citation>
    <scope>NUCLEOTIDE SEQUENCE [LARGE SCALE GENOMIC DNA]</scope>
    <source>
        <strain evidence="5 6">CC258</strain>
    </source>
</reference>
<sequence>MNSIHDVLLPGKKGVFYGRHSTDEQTIETQIYVATSLVQEFNCEIIKQFKDENISAAKKNMAKRPGLVDLLAYIEANKVDFVVIYDHTRLARNAMEHQKIRGFMNAKKIPVVLSSTRDLYNSGDLLGQLLKDGYSKYEADAIRQRTEDNHYKFIKQGVYRGGKLPYGYEFSQDQYKFMVIEDQRMIVKEIFQKYSEGEGLHSIAVSLPEKSFHGRNWKKNDVKMIITNPFYVGYLTAKRYRQDYHRQVTDKEQWIMGLCDRIEPFIQLEEWENCYELYRSKKGGNVSPKKFKTSFFLRDILYCMKCHKALKCKNQTYKYHNNKHHGSSIYYCESESCSLRLIKSEVHMKFIEEELTAIFLKYKSTSAKDLHLEILEKLQQNILKLKKQIESLELQVEKYILQIHRAEVEFQSLVSDERKPQELKNSFLRFRIQLKEKITQVKQQIDEKERKARFIENVESDFNLMKDTFKKSISFEYDGEDDPRLRRLALYIFERIEIDHNLNYTIQARVDLDNFGPVTLGGYL</sequence>
<keyword evidence="3" id="KW-0175">Coiled coil</keyword>
<protein>
    <recommendedName>
        <fullName evidence="4">Recombinase domain-containing protein</fullName>
    </recommendedName>
</protein>
<dbReference type="PANTHER" id="PTHR30461:SF2">
    <property type="entry name" value="SERINE RECOMBINASE PINE-RELATED"/>
    <property type="match status" value="1"/>
</dbReference>
<dbReference type="PANTHER" id="PTHR30461">
    <property type="entry name" value="DNA-INVERTASE FROM LAMBDOID PROPHAGE"/>
    <property type="match status" value="1"/>
</dbReference>
<evidence type="ECO:0000256" key="3">
    <source>
        <dbReference type="SAM" id="Coils"/>
    </source>
</evidence>
<dbReference type="InterPro" id="IPR006119">
    <property type="entry name" value="Resolv_N"/>
</dbReference>
<dbReference type="SMART" id="SM00857">
    <property type="entry name" value="Resolvase"/>
    <property type="match status" value="1"/>
</dbReference>
<keyword evidence="1" id="KW-0238">DNA-binding</keyword>
<dbReference type="InterPro" id="IPR011109">
    <property type="entry name" value="DNA_bind_recombinase_dom"/>
</dbReference>
<dbReference type="Proteomes" id="UP001267290">
    <property type="component" value="Unassembled WGS sequence"/>
</dbReference>
<proteinExistence type="predicted"/>
<dbReference type="Gene3D" id="3.90.1750.20">
    <property type="entry name" value="Putative Large Serine Recombinase, Chain B, Domain 2"/>
    <property type="match status" value="1"/>
</dbReference>
<organism evidence="5 6">
    <name type="scientific">Paenibacillus qinlingensis</name>
    <dbReference type="NCBI Taxonomy" id="1837343"/>
    <lineage>
        <taxon>Bacteria</taxon>
        <taxon>Bacillati</taxon>
        <taxon>Bacillota</taxon>
        <taxon>Bacilli</taxon>
        <taxon>Bacillales</taxon>
        <taxon>Paenibacillaceae</taxon>
        <taxon>Paenibacillus</taxon>
    </lineage>
</organism>
<comment type="caution">
    <text evidence="5">The sequence shown here is derived from an EMBL/GenBank/DDBJ whole genome shotgun (WGS) entry which is preliminary data.</text>
</comment>
<dbReference type="Pfam" id="PF00239">
    <property type="entry name" value="Resolvase"/>
    <property type="match status" value="1"/>
</dbReference>
<dbReference type="SUPFAM" id="SSF53041">
    <property type="entry name" value="Resolvase-like"/>
    <property type="match status" value="1"/>
</dbReference>
<evidence type="ECO:0000313" key="5">
    <source>
        <dbReference type="EMBL" id="MDR6553968.1"/>
    </source>
</evidence>
<dbReference type="CDD" id="cd00338">
    <property type="entry name" value="Ser_Recombinase"/>
    <property type="match status" value="1"/>
</dbReference>
<dbReference type="Pfam" id="PF07508">
    <property type="entry name" value="Recombinase"/>
    <property type="match status" value="1"/>
</dbReference>
<keyword evidence="6" id="KW-1185">Reference proteome</keyword>
<feature type="domain" description="Recombinase" evidence="4">
    <location>
        <begin position="165"/>
        <end position="284"/>
    </location>
</feature>
<name>A0ABU1P2K2_9BACL</name>
<dbReference type="InterPro" id="IPR050639">
    <property type="entry name" value="SSR_resolvase"/>
</dbReference>
<accession>A0ABU1P2K2</accession>
<dbReference type="RefSeq" id="WP_310501420.1">
    <property type="nucleotide sequence ID" value="NZ_JAVDSB010000013.1"/>
</dbReference>
<evidence type="ECO:0000256" key="2">
    <source>
        <dbReference type="ARBA" id="ARBA00023172"/>
    </source>
</evidence>
<evidence type="ECO:0000313" key="6">
    <source>
        <dbReference type="Proteomes" id="UP001267290"/>
    </source>
</evidence>
<gene>
    <name evidence="5" type="ORF">J2736_005178</name>
</gene>
<dbReference type="Gene3D" id="3.40.50.1390">
    <property type="entry name" value="Resolvase, N-terminal catalytic domain"/>
    <property type="match status" value="1"/>
</dbReference>
<evidence type="ECO:0000259" key="4">
    <source>
        <dbReference type="PROSITE" id="PS51737"/>
    </source>
</evidence>
<dbReference type="InterPro" id="IPR036162">
    <property type="entry name" value="Resolvase-like_N_sf"/>
</dbReference>